<reference evidence="2" key="1">
    <citation type="submission" date="2020-11" db="EMBL/GenBank/DDBJ databases">
        <authorList>
            <consortium name="DOE Joint Genome Institute"/>
            <person name="Ahrendt S."/>
            <person name="Riley R."/>
            <person name="Andreopoulos W."/>
            <person name="Labutti K."/>
            <person name="Pangilinan J."/>
            <person name="Ruiz-Duenas F.J."/>
            <person name="Barrasa J.M."/>
            <person name="Sanchez-Garcia M."/>
            <person name="Camarero S."/>
            <person name="Miyauchi S."/>
            <person name="Serrano A."/>
            <person name="Linde D."/>
            <person name="Babiker R."/>
            <person name="Drula E."/>
            <person name="Ayuso-Fernandez I."/>
            <person name="Pacheco R."/>
            <person name="Padilla G."/>
            <person name="Ferreira P."/>
            <person name="Barriuso J."/>
            <person name="Kellner H."/>
            <person name="Castanera R."/>
            <person name="Alfaro M."/>
            <person name="Ramirez L."/>
            <person name="Pisabarro A.G."/>
            <person name="Kuo A."/>
            <person name="Tritt A."/>
            <person name="Lipzen A."/>
            <person name="He G."/>
            <person name="Yan M."/>
            <person name="Ng V."/>
            <person name="Cullen D."/>
            <person name="Martin F."/>
            <person name="Rosso M.-N."/>
            <person name="Henrissat B."/>
            <person name="Hibbett D."/>
            <person name="Martinez A.T."/>
            <person name="Grigoriev I.V."/>
        </authorList>
    </citation>
    <scope>NUCLEOTIDE SEQUENCE</scope>
    <source>
        <strain evidence="2">CBS 506.95</strain>
    </source>
</reference>
<accession>A0A9P6E2H6</accession>
<name>A0A9P6E2H6_9AGAR</name>
<feature type="compositionally biased region" description="Polar residues" evidence="1">
    <location>
        <begin position="61"/>
        <end position="75"/>
    </location>
</feature>
<dbReference type="EMBL" id="MU158218">
    <property type="protein sequence ID" value="KAF9521244.1"/>
    <property type="molecule type" value="Genomic_DNA"/>
</dbReference>
<evidence type="ECO:0000256" key="1">
    <source>
        <dbReference type="SAM" id="MobiDB-lite"/>
    </source>
</evidence>
<evidence type="ECO:0000313" key="3">
    <source>
        <dbReference type="Proteomes" id="UP000807306"/>
    </source>
</evidence>
<dbReference type="AlphaFoldDB" id="A0A9P6E2H6"/>
<comment type="caution">
    <text evidence="2">The sequence shown here is derived from an EMBL/GenBank/DDBJ whole genome shotgun (WGS) entry which is preliminary data.</text>
</comment>
<feature type="region of interest" description="Disordered" evidence="1">
    <location>
        <begin position="47"/>
        <end position="84"/>
    </location>
</feature>
<proteinExistence type="predicted"/>
<sequence length="84" mass="8841">MAQRETSDALTAEIEGIKVLNDVYDATGVAPQASEVSEIFRSKLTEQLRGGGRKSSVKAGSDSNASQTDSPTSETGLADSDDEY</sequence>
<protein>
    <submittedName>
        <fullName evidence="2">Uncharacterized protein</fullName>
    </submittedName>
</protein>
<keyword evidence="3" id="KW-1185">Reference proteome</keyword>
<organism evidence="2 3">
    <name type="scientific">Crepidotus variabilis</name>
    <dbReference type="NCBI Taxonomy" id="179855"/>
    <lineage>
        <taxon>Eukaryota</taxon>
        <taxon>Fungi</taxon>
        <taxon>Dikarya</taxon>
        <taxon>Basidiomycota</taxon>
        <taxon>Agaricomycotina</taxon>
        <taxon>Agaricomycetes</taxon>
        <taxon>Agaricomycetidae</taxon>
        <taxon>Agaricales</taxon>
        <taxon>Agaricineae</taxon>
        <taxon>Crepidotaceae</taxon>
        <taxon>Crepidotus</taxon>
    </lineage>
</organism>
<dbReference type="Proteomes" id="UP000807306">
    <property type="component" value="Unassembled WGS sequence"/>
</dbReference>
<gene>
    <name evidence="2" type="ORF">CPB83DRAFT_900954</name>
</gene>
<evidence type="ECO:0000313" key="2">
    <source>
        <dbReference type="EMBL" id="KAF9521244.1"/>
    </source>
</evidence>